<dbReference type="AlphaFoldDB" id="A0A9P7GF86"/>
<dbReference type="GO" id="GO:0042273">
    <property type="term" value="P:ribosomal large subunit biogenesis"/>
    <property type="evidence" value="ECO:0007669"/>
    <property type="project" value="TreeGrafter"/>
</dbReference>
<reference evidence="7" key="2">
    <citation type="submission" date="2021-10" db="EMBL/GenBank/DDBJ databases">
        <title>Phylogenomics reveals ancestral predisposition of the termite-cultivated fungus Termitomyces towards a domesticated lifestyle.</title>
        <authorList>
            <person name="Auxier B."/>
            <person name="Grum-Grzhimaylo A."/>
            <person name="Cardenas M.E."/>
            <person name="Lodge J.D."/>
            <person name="Laessoe T."/>
            <person name="Pedersen O."/>
            <person name="Smith M.E."/>
            <person name="Kuyper T.W."/>
            <person name="Franco-Molano E.A."/>
            <person name="Baroni T.J."/>
            <person name="Aanen D.K."/>
        </authorList>
    </citation>
    <scope>NUCLEOTIDE SEQUENCE</scope>
    <source>
        <strain evidence="7">AP01</strain>
        <tissue evidence="7">Mycelium</tissue>
    </source>
</reference>
<accession>A0A9P7GF86</accession>
<feature type="region of interest" description="Disordered" evidence="6">
    <location>
        <begin position="223"/>
        <end position="251"/>
    </location>
</feature>
<dbReference type="EMBL" id="JABCKV010000030">
    <property type="protein sequence ID" value="KAG5645912.1"/>
    <property type="molecule type" value="Genomic_DNA"/>
</dbReference>
<comment type="subcellular location">
    <subcellularLocation>
        <location evidence="2">Nucleus</location>
        <location evidence="2">Nucleolus</location>
    </subcellularLocation>
</comment>
<evidence type="ECO:0000256" key="6">
    <source>
        <dbReference type="SAM" id="MobiDB-lite"/>
    </source>
</evidence>
<feature type="compositionally biased region" description="Basic residues" evidence="6">
    <location>
        <begin position="19"/>
        <end position="29"/>
    </location>
</feature>
<gene>
    <name evidence="7" type="ORF">DXG03_005059</name>
</gene>
<feature type="compositionally biased region" description="Basic and acidic residues" evidence="6">
    <location>
        <begin position="242"/>
        <end position="251"/>
    </location>
</feature>
<feature type="region of interest" description="Disordered" evidence="6">
    <location>
        <begin position="179"/>
        <end position="198"/>
    </location>
</feature>
<protein>
    <recommendedName>
        <fullName evidence="4">Nucleolar protein 16</fullName>
    </recommendedName>
</protein>
<feature type="region of interest" description="Disordered" evidence="6">
    <location>
        <begin position="86"/>
        <end position="105"/>
    </location>
</feature>
<dbReference type="PANTHER" id="PTHR13243">
    <property type="entry name" value="HSPC111 PROTEIN-RELATED"/>
    <property type="match status" value="1"/>
</dbReference>
<reference evidence="7" key="1">
    <citation type="submission" date="2020-07" db="EMBL/GenBank/DDBJ databases">
        <authorList>
            <person name="Nieuwenhuis M."/>
            <person name="Van De Peppel L.J.J."/>
        </authorList>
    </citation>
    <scope>NUCLEOTIDE SEQUENCE</scope>
    <source>
        <strain evidence="7">AP01</strain>
        <tissue evidence="7">Mycelium</tissue>
    </source>
</reference>
<dbReference type="OrthoDB" id="285729at2759"/>
<feature type="compositionally biased region" description="Polar residues" evidence="6">
    <location>
        <begin position="179"/>
        <end position="193"/>
    </location>
</feature>
<organism evidence="7 8">
    <name type="scientific">Asterophora parasitica</name>
    <dbReference type="NCBI Taxonomy" id="117018"/>
    <lineage>
        <taxon>Eukaryota</taxon>
        <taxon>Fungi</taxon>
        <taxon>Dikarya</taxon>
        <taxon>Basidiomycota</taxon>
        <taxon>Agaricomycotina</taxon>
        <taxon>Agaricomycetes</taxon>
        <taxon>Agaricomycetidae</taxon>
        <taxon>Agaricales</taxon>
        <taxon>Tricholomatineae</taxon>
        <taxon>Lyophyllaceae</taxon>
        <taxon>Asterophora</taxon>
    </lineage>
</organism>
<dbReference type="InterPro" id="IPR019002">
    <property type="entry name" value="Ribosome_biogenesis_Nop16"/>
</dbReference>
<evidence type="ECO:0000313" key="7">
    <source>
        <dbReference type="EMBL" id="KAG5645912.1"/>
    </source>
</evidence>
<dbReference type="GO" id="GO:0005730">
    <property type="term" value="C:nucleolus"/>
    <property type="evidence" value="ECO:0007669"/>
    <property type="project" value="UniProtKB-SubCell"/>
</dbReference>
<feature type="region of interest" description="Disordered" evidence="6">
    <location>
        <begin position="117"/>
        <end position="137"/>
    </location>
</feature>
<keyword evidence="5" id="KW-0539">Nucleus</keyword>
<feature type="region of interest" description="Disordered" evidence="6">
    <location>
        <begin position="1"/>
        <end position="36"/>
    </location>
</feature>
<comment type="caution">
    <text evidence="7">The sequence shown here is derived from an EMBL/GenBank/DDBJ whole genome shotgun (WGS) entry which is preliminary data.</text>
</comment>
<evidence type="ECO:0000256" key="3">
    <source>
        <dbReference type="ARBA" id="ARBA00008479"/>
    </source>
</evidence>
<feature type="compositionally biased region" description="Polar residues" evidence="6">
    <location>
        <begin position="87"/>
        <end position="99"/>
    </location>
</feature>
<proteinExistence type="inferred from homology"/>
<evidence type="ECO:0000256" key="4">
    <source>
        <dbReference type="ARBA" id="ARBA00015522"/>
    </source>
</evidence>
<comment type="similarity">
    <text evidence="3">Belongs to the NOP16 family.</text>
</comment>
<evidence type="ECO:0000256" key="1">
    <source>
        <dbReference type="ARBA" id="ARBA00002889"/>
    </source>
</evidence>
<feature type="compositionally biased region" description="Basic residues" evidence="6">
    <location>
        <begin position="1"/>
        <end position="11"/>
    </location>
</feature>
<comment type="function">
    <text evidence="1">Involved in the biogenesis of the 60S ribosomal subunit.</text>
</comment>
<evidence type="ECO:0000256" key="5">
    <source>
        <dbReference type="ARBA" id="ARBA00023242"/>
    </source>
</evidence>
<evidence type="ECO:0000313" key="8">
    <source>
        <dbReference type="Proteomes" id="UP000775547"/>
    </source>
</evidence>
<evidence type="ECO:0000256" key="2">
    <source>
        <dbReference type="ARBA" id="ARBA00004604"/>
    </source>
</evidence>
<keyword evidence="8" id="KW-1185">Reference proteome</keyword>
<dbReference type="Pfam" id="PF09420">
    <property type="entry name" value="Nop16"/>
    <property type="match status" value="1"/>
</dbReference>
<dbReference type="Proteomes" id="UP000775547">
    <property type="component" value="Unassembled WGS sequence"/>
</dbReference>
<name>A0A9P7GF86_9AGAR</name>
<sequence>MANPRQRRKARSSSYKAVSHSKHAKKNLKKMPPIRGPKILQESWDATKTVRQNYAALGLIHDLNPSAAGGVEPLEGRQDIGEDIPVASTSQLEQPTQTPKGFGKIIRDEAGNVLRIEMPDDEDEAPTENPQDMEMAEPDVESAVLGTWVTDMGGGEKSKSAGRDSKVVKALERISAPVNQNSTTLGVPLSTSGPRHASSGEVAYLERLVGKYGGDVERMARDRKLNPEQRTAGALRRALKKAGLDEESRRS</sequence>
<dbReference type="PANTHER" id="PTHR13243:SF1">
    <property type="entry name" value="NUCLEOLAR PROTEIN 16"/>
    <property type="match status" value="1"/>
</dbReference>